<evidence type="ECO:0000313" key="1">
    <source>
        <dbReference type="EMBL" id="MCZ4518051.1"/>
    </source>
</evidence>
<dbReference type="PANTHER" id="PTHR45947">
    <property type="entry name" value="SULFOQUINOVOSYL TRANSFERASE SQD2"/>
    <property type="match status" value="1"/>
</dbReference>
<protein>
    <submittedName>
        <fullName evidence="1">Glycosyltransferase family 4 protein</fullName>
    </submittedName>
</protein>
<dbReference type="PANTHER" id="PTHR45947:SF3">
    <property type="entry name" value="SULFOQUINOVOSYL TRANSFERASE SQD2"/>
    <property type="match status" value="1"/>
</dbReference>
<dbReference type="RefSeq" id="WP_269602740.1">
    <property type="nucleotide sequence ID" value="NZ_JAPWIJ010000002.1"/>
</dbReference>
<keyword evidence="2" id="KW-1185">Reference proteome</keyword>
<dbReference type="SUPFAM" id="SSF53756">
    <property type="entry name" value="UDP-Glycosyltransferase/glycogen phosphorylase"/>
    <property type="match status" value="1"/>
</dbReference>
<name>A0ABT4MAQ2_9NOCA</name>
<organism evidence="1 2">
    <name type="scientific">Rhodococcus ruber</name>
    <dbReference type="NCBI Taxonomy" id="1830"/>
    <lineage>
        <taxon>Bacteria</taxon>
        <taxon>Bacillati</taxon>
        <taxon>Actinomycetota</taxon>
        <taxon>Actinomycetes</taxon>
        <taxon>Mycobacteriales</taxon>
        <taxon>Nocardiaceae</taxon>
        <taxon>Rhodococcus</taxon>
    </lineage>
</organism>
<dbReference type="Pfam" id="PF13692">
    <property type="entry name" value="Glyco_trans_1_4"/>
    <property type="match status" value="1"/>
</dbReference>
<proteinExistence type="predicted"/>
<evidence type="ECO:0000313" key="2">
    <source>
        <dbReference type="Proteomes" id="UP001081071"/>
    </source>
</evidence>
<sequence length="370" mass="40922">MKQVLIAQEYVPNYRAPFFEELVEQAARQGIHITVAANGPVGAQSQRGDATNEGFVVVFQREFSLFGRRITIRNLNSLIRNADLVILEQARRNIDIYRLLLPQRHQKIALWGHGRDRTKTVGKFDKKLLAKLTRRSCWFFGYTQSSVEDVVAQGVPRARTTLVLNSTDTGRLKRDLATVDSALQSEFRTRHGLNGRVALFLGALDESKRLDWLIAAGCEAASADDQFRLVIAGDGALRGYVRDQELTHDWLLSVGPLSGVELASWLAVADVIPIPGRVGLVAVDSIASCTPIVAVNGALHGPEFDYLKHGENCVLSENSLEAFISTFLSVLRDDDLRQKITIGCELSSNLYSTEIMARNFLDGVKNALST</sequence>
<dbReference type="EMBL" id="JAPWIJ010000002">
    <property type="protein sequence ID" value="MCZ4518051.1"/>
    <property type="molecule type" value="Genomic_DNA"/>
</dbReference>
<comment type="caution">
    <text evidence="1">The sequence shown here is derived from an EMBL/GenBank/DDBJ whole genome shotgun (WGS) entry which is preliminary data.</text>
</comment>
<gene>
    <name evidence="1" type="ORF">O4220_05930</name>
</gene>
<dbReference type="InterPro" id="IPR050194">
    <property type="entry name" value="Glycosyltransferase_grp1"/>
</dbReference>
<dbReference type="Gene3D" id="3.40.50.2000">
    <property type="entry name" value="Glycogen Phosphorylase B"/>
    <property type="match status" value="2"/>
</dbReference>
<dbReference type="Proteomes" id="UP001081071">
    <property type="component" value="Unassembled WGS sequence"/>
</dbReference>
<reference evidence="1" key="1">
    <citation type="submission" date="2022-12" db="EMBL/GenBank/DDBJ databases">
        <authorList>
            <person name="Krivoruchko A.V."/>
            <person name="Elkin A."/>
        </authorList>
    </citation>
    <scope>NUCLEOTIDE SEQUENCE</scope>
    <source>
        <strain evidence="1">IEGM 1391</strain>
    </source>
</reference>
<dbReference type="CDD" id="cd03801">
    <property type="entry name" value="GT4_PimA-like"/>
    <property type="match status" value="1"/>
</dbReference>
<accession>A0ABT4MAQ2</accession>